<comment type="cofactor">
    <cofactor evidence="1">
        <name>Mn(2+)</name>
        <dbReference type="ChEBI" id="CHEBI:29035"/>
    </cofactor>
</comment>
<dbReference type="InterPro" id="IPR006284">
    <property type="entry name" value="Glut_synth_pro"/>
</dbReference>
<dbReference type="SUPFAM" id="SSF52440">
    <property type="entry name" value="PreATP-grasp domain"/>
    <property type="match status" value="1"/>
</dbReference>
<dbReference type="InterPro" id="IPR004218">
    <property type="entry name" value="GSHS_ATP-bd"/>
</dbReference>
<dbReference type="InterPro" id="IPR011761">
    <property type="entry name" value="ATP-grasp"/>
</dbReference>
<dbReference type="Pfam" id="PF02955">
    <property type="entry name" value="GSH-S_ATP"/>
    <property type="match status" value="1"/>
</dbReference>
<organism evidence="12 13">
    <name type="scientific">Derxia gummosa DSM 723</name>
    <dbReference type="NCBI Taxonomy" id="1121388"/>
    <lineage>
        <taxon>Bacteria</taxon>
        <taxon>Pseudomonadati</taxon>
        <taxon>Pseudomonadota</taxon>
        <taxon>Betaproteobacteria</taxon>
        <taxon>Burkholderiales</taxon>
        <taxon>Alcaligenaceae</taxon>
        <taxon>Derxia</taxon>
    </lineage>
</organism>
<dbReference type="SUPFAM" id="SSF56059">
    <property type="entry name" value="Glutathione synthetase ATP-binding domain-like"/>
    <property type="match status" value="1"/>
</dbReference>
<dbReference type="PANTHER" id="PTHR21621">
    <property type="entry name" value="RIBOSOMAL PROTEIN S6 MODIFICATION PROTEIN"/>
    <property type="match status" value="1"/>
</dbReference>
<keyword evidence="3 10" id="KW-0436">Ligase</keyword>
<dbReference type="RefSeq" id="WP_028311877.1">
    <property type="nucleotide sequence ID" value="NZ_AXWS01000014.1"/>
</dbReference>
<dbReference type="Gene3D" id="3.30.470.20">
    <property type="entry name" value="ATP-grasp fold, B domain"/>
    <property type="match status" value="1"/>
</dbReference>
<keyword evidence="4 10" id="KW-0317">Glutathione biosynthesis</keyword>
<keyword evidence="9" id="KW-0464">Manganese</keyword>
<dbReference type="UniPathway" id="UPA00142">
    <property type="reaction ID" value="UER00210"/>
</dbReference>
<dbReference type="GO" id="GO:0005524">
    <property type="term" value="F:ATP binding"/>
    <property type="evidence" value="ECO:0007669"/>
    <property type="project" value="UniProtKB-UniRule"/>
</dbReference>
<comment type="similarity">
    <text evidence="10">Belongs to the prokaryotic GSH synthase family.</text>
</comment>
<dbReference type="Proteomes" id="UP000675920">
    <property type="component" value="Unplaced"/>
</dbReference>
<dbReference type="PANTHER" id="PTHR21621:SF4">
    <property type="entry name" value="GLUTATHIONE SYNTHETASE"/>
    <property type="match status" value="1"/>
</dbReference>
<dbReference type="FunFam" id="3.30.1490.20:FF:000009">
    <property type="entry name" value="Glutathione synthetase"/>
    <property type="match status" value="1"/>
</dbReference>
<evidence type="ECO:0000313" key="13">
    <source>
        <dbReference type="RefSeq" id="WP_028311877.1"/>
    </source>
</evidence>
<evidence type="ECO:0000313" key="12">
    <source>
        <dbReference type="Proteomes" id="UP000675920"/>
    </source>
</evidence>
<evidence type="ECO:0000256" key="4">
    <source>
        <dbReference type="ARBA" id="ARBA00022684"/>
    </source>
</evidence>
<dbReference type="InterPro" id="IPR016185">
    <property type="entry name" value="PreATP-grasp_dom_sf"/>
</dbReference>
<dbReference type="GO" id="GO:0005737">
    <property type="term" value="C:cytoplasm"/>
    <property type="evidence" value="ECO:0007669"/>
    <property type="project" value="TreeGrafter"/>
</dbReference>
<dbReference type="Gene3D" id="3.30.1490.20">
    <property type="entry name" value="ATP-grasp fold, A domain"/>
    <property type="match status" value="1"/>
</dbReference>
<dbReference type="InterPro" id="IPR004215">
    <property type="entry name" value="GSHS_N"/>
</dbReference>
<evidence type="ECO:0000256" key="2">
    <source>
        <dbReference type="ARBA" id="ARBA00001946"/>
    </source>
</evidence>
<evidence type="ECO:0000256" key="6">
    <source>
        <dbReference type="ARBA" id="ARBA00022741"/>
    </source>
</evidence>
<dbReference type="Gene3D" id="3.40.50.20">
    <property type="match status" value="1"/>
</dbReference>
<dbReference type="AlphaFoldDB" id="A0A8B6X5R4"/>
<name>A0A8B6X5R4_9BURK</name>
<evidence type="ECO:0000256" key="10">
    <source>
        <dbReference type="HAMAP-Rule" id="MF_00162"/>
    </source>
</evidence>
<gene>
    <name evidence="10 13" type="primary">gshB</name>
</gene>
<keyword evidence="8" id="KW-0460">Magnesium</keyword>
<dbReference type="Pfam" id="PF02951">
    <property type="entry name" value="GSH-S_N"/>
    <property type="match status" value="1"/>
</dbReference>
<comment type="pathway">
    <text evidence="10">Sulfur metabolism; glutathione biosynthesis; glutathione from L-cysteine and L-glutamate: step 2/2.</text>
</comment>
<accession>A0A8B6X5R4</accession>
<dbReference type="NCBIfam" id="NF003573">
    <property type="entry name" value="PRK05246.1"/>
    <property type="match status" value="1"/>
</dbReference>
<dbReference type="GO" id="GO:0046872">
    <property type="term" value="F:metal ion binding"/>
    <property type="evidence" value="ECO:0007669"/>
    <property type="project" value="UniProtKB-KW"/>
</dbReference>
<comment type="cofactor">
    <cofactor evidence="2">
        <name>Mg(2+)</name>
        <dbReference type="ChEBI" id="CHEBI:18420"/>
    </cofactor>
</comment>
<dbReference type="HAMAP" id="MF_00162">
    <property type="entry name" value="GSH_S"/>
    <property type="match status" value="1"/>
</dbReference>
<reference evidence="13" key="1">
    <citation type="submission" date="2025-08" db="UniProtKB">
        <authorList>
            <consortium name="RefSeq"/>
        </authorList>
    </citation>
    <scope>IDENTIFICATION</scope>
</reference>
<dbReference type="OrthoDB" id="9785415at2"/>
<proteinExistence type="inferred from homology"/>
<evidence type="ECO:0000256" key="9">
    <source>
        <dbReference type="ARBA" id="ARBA00023211"/>
    </source>
</evidence>
<evidence type="ECO:0000256" key="8">
    <source>
        <dbReference type="ARBA" id="ARBA00022842"/>
    </source>
</evidence>
<keyword evidence="7 10" id="KW-0067">ATP-binding</keyword>
<keyword evidence="6 10" id="KW-0547">Nucleotide-binding</keyword>
<dbReference type="InterPro" id="IPR013815">
    <property type="entry name" value="ATP_grasp_subdomain_1"/>
</dbReference>
<keyword evidence="5" id="KW-0479">Metal-binding</keyword>
<evidence type="ECO:0000256" key="3">
    <source>
        <dbReference type="ARBA" id="ARBA00022598"/>
    </source>
</evidence>
<keyword evidence="12" id="KW-1185">Reference proteome</keyword>
<comment type="catalytic activity">
    <reaction evidence="10">
        <text>gamma-L-glutamyl-L-cysteine + glycine + ATP = glutathione + ADP + phosphate + H(+)</text>
        <dbReference type="Rhea" id="RHEA:13557"/>
        <dbReference type="ChEBI" id="CHEBI:15378"/>
        <dbReference type="ChEBI" id="CHEBI:30616"/>
        <dbReference type="ChEBI" id="CHEBI:43474"/>
        <dbReference type="ChEBI" id="CHEBI:57305"/>
        <dbReference type="ChEBI" id="CHEBI:57925"/>
        <dbReference type="ChEBI" id="CHEBI:58173"/>
        <dbReference type="ChEBI" id="CHEBI:456216"/>
        <dbReference type="EC" id="6.3.2.3"/>
    </reaction>
</comment>
<evidence type="ECO:0000256" key="5">
    <source>
        <dbReference type="ARBA" id="ARBA00022723"/>
    </source>
</evidence>
<evidence type="ECO:0000256" key="1">
    <source>
        <dbReference type="ARBA" id="ARBA00001936"/>
    </source>
</evidence>
<dbReference type="GO" id="GO:0004363">
    <property type="term" value="F:glutathione synthase activity"/>
    <property type="evidence" value="ECO:0007669"/>
    <property type="project" value="UniProtKB-UniRule"/>
</dbReference>
<dbReference type="NCBIfam" id="TIGR01380">
    <property type="entry name" value="glut_syn"/>
    <property type="match status" value="1"/>
</dbReference>
<evidence type="ECO:0000259" key="11">
    <source>
        <dbReference type="PROSITE" id="PS50975"/>
    </source>
</evidence>
<dbReference type="EC" id="6.3.2.3" evidence="10"/>
<protein>
    <recommendedName>
        <fullName evidence="10">Glutathione synthetase</fullName>
        <ecNumber evidence="10">6.3.2.3</ecNumber>
    </recommendedName>
    <alternativeName>
        <fullName evidence="10">GSH synthetase</fullName>
        <shortName evidence="10">GSH-S</shortName>
        <shortName evidence="10">GSHase</shortName>
    </alternativeName>
    <alternativeName>
        <fullName evidence="10">Glutathione synthase</fullName>
    </alternativeName>
</protein>
<evidence type="ECO:0000256" key="7">
    <source>
        <dbReference type="ARBA" id="ARBA00022840"/>
    </source>
</evidence>
<dbReference type="PROSITE" id="PS50975">
    <property type="entry name" value="ATP_GRASP"/>
    <property type="match status" value="1"/>
</dbReference>
<sequence length="324" mass="35766">MRIAFIADPLEQFRIYKDSTFAMMEAAAKRGHELWAILQPDMAVVDARVVATARRIVLTGVAHDSEPHDPRADWFAVAETADIALADFDAVVMRKDPPFDMEYVYSTFLLERAEAEGARVFNKPRAIRDHNEKLAITEFPQYTAPTIVTRSLERVRAFHAEHRDVILKPLDGMGGMGIFRVRDDGLNLGSIFETLTRDGARTIMVQRYIPEIVDGDKRVLLIAGQPVPFCLARIPMAGETRGNLAAGGTGVARPLSERDREIATGLAPTLWARGLMLVGLDVIGANLTEINVTSPTCFREIMDQTGFDVAGMMIDAIERARAAG</sequence>
<feature type="domain" description="ATP-grasp" evidence="11">
    <location>
        <begin position="133"/>
        <end position="318"/>
    </location>
</feature>